<dbReference type="GO" id="GO:0005576">
    <property type="term" value="C:extracellular region"/>
    <property type="evidence" value="ECO:0007669"/>
    <property type="project" value="UniProtKB-SubCell"/>
</dbReference>
<dbReference type="PANTHER" id="PTHR11475:SF4">
    <property type="entry name" value="CHORION PEROXIDASE"/>
    <property type="match status" value="1"/>
</dbReference>
<dbReference type="PROSITE" id="PS00330">
    <property type="entry name" value="HEMOLYSIN_CALCIUM"/>
    <property type="match status" value="3"/>
</dbReference>
<dbReference type="Proteomes" id="UP000308828">
    <property type="component" value="Unassembled WGS sequence"/>
</dbReference>
<evidence type="ECO:0000256" key="2">
    <source>
        <dbReference type="ARBA" id="ARBA00022525"/>
    </source>
</evidence>
<dbReference type="GO" id="GO:0016020">
    <property type="term" value="C:membrane"/>
    <property type="evidence" value="ECO:0007669"/>
    <property type="project" value="InterPro"/>
</dbReference>
<dbReference type="Gene3D" id="2.60.40.2700">
    <property type="match status" value="1"/>
</dbReference>
<feature type="region of interest" description="Disordered" evidence="4">
    <location>
        <begin position="1909"/>
        <end position="1932"/>
    </location>
</feature>
<dbReference type="Gene3D" id="2.150.10.10">
    <property type="entry name" value="Serralysin-like metalloprotease, C-terminal"/>
    <property type="match status" value="4"/>
</dbReference>
<proteinExistence type="predicted"/>
<evidence type="ECO:0000256" key="4">
    <source>
        <dbReference type="SAM" id="MobiDB-lite"/>
    </source>
</evidence>
<dbReference type="InterPro" id="IPR015919">
    <property type="entry name" value="Cadherin-like_sf"/>
</dbReference>
<dbReference type="PROSITE" id="PS50268">
    <property type="entry name" value="CADHERIN_2"/>
    <property type="match status" value="1"/>
</dbReference>
<evidence type="ECO:0000256" key="1">
    <source>
        <dbReference type="ARBA" id="ARBA00004613"/>
    </source>
</evidence>
<dbReference type="GO" id="GO:0004601">
    <property type="term" value="F:peroxidase activity"/>
    <property type="evidence" value="ECO:0007669"/>
    <property type="project" value="InterPro"/>
</dbReference>
<dbReference type="InterPro" id="IPR011049">
    <property type="entry name" value="Serralysin-like_metalloprot_C"/>
</dbReference>
<protein>
    <submittedName>
        <fullName evidence="6">Calcium-binding protein</fullName>
    </submittedName>
</protein>
<feature type="compositionally biased region" description="Gly residues" evidence="4">
    <location>
        <begin position="2641"/>
        <end position="2660"/>
    </location>
</feature>
<dbReference type="CDD" id="cd09821">
    <property type="entry name" value="An_peroxidase_bacterial_2"/>
    <property type="match status" value="1"/>
</dbReference>
<sequence>MVQINQHDLEFILRQIKIAEANSIAHSLGEARPLTDIWVDELGNVVPEGTAGAMLAISAEHVPYGLRTVDGSFNNLGAGRENWGAVDQPFLDLLGNEWRANDGDTFQLRTGATSSVTIGGGYAQTGAVADADPRLISNLIVDQTLSNPAAIYTALVQAGYDGNLLAAVTSIKTRFDAELAVAKSANEMLAPTLQKTDAVLIADVTKTLSTSISTTYGIAFDGPSILIENIAPDEGLSAPYNSWFTLFGQFFDHGLDLVQKGGNDKIYIPLSPDDPLYVEGSRTNYMVLTRAPQTPLNLTTPFVDQNQTYSSVASKQLFLREYKLVDNKPVSTGHLLEGTKGIATWGEVKEQARKMLGIELTDEFVGTVPLFKMDAYGEFVRGPNGLPMVATGTPNNIVWVEGNLTTPISLANAVLTNHAFLDDIAHNAVPGLVDHDRDPVTPDVMKAPDADLVANNQIPLNQMGQATTYDNELLDAHFVTGDGRGNENIGLTAVHHVFHSEHNRLVDEVKDRAIAAARDGNFNFLNEWLTTKVTALPGDLSTLNWDGERLFQAARFTTEMEYQHLVFEEFARKVQPDVDAFVFNPSMDINPAIFAEFAHVVYRFGHSMLNETVDSVSATGVKSSMDLFEAFLNPTAYAPNQITADQGAGAVIRGMTGQVGNEIDEFVTDVLRNHLVGIPLDLAALNIARGRETGIPSLNAARAQFKAIANGDTQLDPYKNWVDFGMNLKNPASIVNFIAAYGTHSSLTSLVAVPISQQFPTGFREKTGEEKRDAAMKLVFGDSSLTGQAKTNFDADRMAFLNGTGNYTDLGGLNDVDLWIGGLAEKKMAFGGMLGSTFSFVFELQLENLQNGDRFYYLSRTQGLNLLNELEANSFAEMVIRNTDIGQSGYAVPGDIFSVPDHVLYVDRAEQTKWGYTDPVGEDAFQNALSPLVERGANSIKFNGLDHVLIQGTNGDDTIVAGGGDDTVWGRGGNDRIEAGYGVDKVHGGQGDDIITNSGTDIGEVDFLMGEEGNDVIHGGSGLALVFGNQGSDVLMAGPDGKEMFGGEGDDFMLGGEGGDFLLGNEGDDWIEGGNGFDVIAGDNSELFFNSTILGHDVMFAGENENDFDAESGDDIMVQGESVMRNEGMWGYDWAIYKGSTKSADADLLRPIFTTDQQDILRNRFDAVEGVSGYSQNDVLKGDNRSTAFPTEPDAEAEPAANLAGAENTMVKHHLSQAGIDRIDGLRELLGNLVQSSATVGAAAREAEIAFDDGNIMLGGGGSDLIEGRGGDDVIDGDAWLNVRIRITAGNVIYTADSLAGPVYLQSQLVNGEIPAGATPALGGKALSDLLLERTVTPGQMEIVREIVNGGKTGDLDIAVYSDVRENYSFVRNADGSITVSHVTVDPDGTLGLINSDGTDRLTNIEALRFADGTTVSVSDLLNRAPAITSNGGGATAAISRAENTTLATTVTAIDPDAGQLLTYSIAGGADAALFTIDPATGVLSFINSPNFEAPTDAGGNNVYDVIVEATDGIAVDSQALAITVTNAQEGQSGAPTISDLTPTRSQQLSVNTASMTDPDGLGTFSYRWQVSTNNGATWTNIAGATGTTFTPGNGQVDDLLRVQVTYTDGAGTVTTVNSGPTGVVGDTILSGNGNNNITGTAGADIIAGNGGNDTINAGAGDDTISWTVDDPIVIGGLTFTATDGRDVINGGAGTDDTFIVNGNNTSETYSIYARADWVALGGNRPLNANTEIVITRNGTANGNVIAELDNIEEIIINTGAGNDQVSTIGNFNATSLSFNTITIEGSEGNDTVNISNLSSAHRILFRSAGGQDTIIGTLRAQDVVEIPEGVNAADYVLTLNGNGTKTLSNGAHSITFSGEAPLLQSPGNHGGANPDPVPGTAGSFEYTARDIQGITNLVKGLAAFEDDDDTAGSGGTRDLSGNGNNVDNPDFGSADQAFIRLTEARYGAGVEVDAQNNIINRALNPIFDGLDPRAISNAIGAQEANLPKAPNEANIFFMAFGQYFDHGLDFLPKGGAGKVIIDGADIPGPTAANFTDLTRGSLKQPLESATDIPEHLNKTSPFVDQNQVYGSNVIVGQFLRESDGHFGVGSRILMGPEDSSAPGFDLMSTLRELLDHHRTAETVFKGPGLEGGKTLLQYYPTLWSEQSGYNPTVVRALASDFMGSSHALLLDANPAISPLDHYIGGDGRTNENFTLTSMHTIWARNHNFHVEKLQAAGFQGTPEELFQAAKMVNEAEYQRVVFTEFADALIGGIQGNGSHGFEAYNDQASASISHEFAAAVYRIGHSLIGDTITVKGEDGQNYQVNLFDAFLNPTNDVFTPEELTALRARGYDPKPGYEQLGTGAILSGIVEQPAEDVDFNIVDAVRNDLVRIRADLFAFNVARGRDVGLGTLNQVKADLKASTDPYIKFAVEFLEANGGSMNPYSSWQNFQQRNGISDAVLVQFMAAYPDLVLQANQIAEFKAINGNIVTVQSDGTGLVKGIDRVDLWVGGLAEKHFNGGMAGDTFWVVLHEQFDRLQEADRFYYLERFDNFDLYENFIDGQGFSDIVARNTGLTGLPEDIFSSDIEDDANGDGNGNGNGNGNGEDDGDGNGDGQTDGEDDGIGNDDDDDDEGEEEDEDEDASSDGDSDGEGEDEDDGDGAGSGNGSGNGSGSGTGGGTTPTPTPVAALTLIGTASADALLGAGGNDTILGGAGTDVLVGEAGSDILRGEDGDDVITGGDGDDFINAGVGDDEVHAGDGKDIVFGGAGSDQIFAGAGNDVIEGGAGDDRVWAGAGDDTVIATLNDGNDVYYGEDGVDTLDYAASSANLTVDLGNGFNERGSVSGGTTGADTFYGFENIVTGAGHDKITASTAVNVIDGGLGDDVFKFTSAAAANGDTIYGFQTGDRIDFNGMGALKLEAGQTIDAIGDVTITHEVRDGEEFTVIRGNTQGDNAADFELSLHGRHNLTINDFLGIS</sequence>
<dbReference type="CDD" id="cd11304">
    <property type="entry name" value="Cadherin_repeat"/>
    <property type="match status" value="1"/>
</dbReference>
<dbReference type="InterPro" id="IPR018511">
    <property type="entry name" value="Hemolysin-typ_Ca-bd_CS"/>
</dbReference>
<evidence type="ECO:0000313" key="6">
    <source>
        <dbReference type="EMBL" id="THV20562.1"/>
    </source>
</evidence>
<keyword evidence="7" id="KW-1185">Reference proteome</keyword>
<accession>A0A4S8NWE5</accession>
<dbReference type="InterPro" id="IPR002126">
    <property type="entry name" value="Cadherin-like_dom"/>
</dbReference>
<dbReference type="GO" id="GO:0005509">
    <property type="term" value="F:calcium ion binding"/>
    <property type="evidence" value="ECO:0007669"/>
    <property type="project" value="InterPro"/>
</dbReference>
<evidence type="ECO:0000259" key="5">
    <source>
        <dbReference type="PROSITE" id="PS50268"/>
    </source>
</evidence>
<dbReference type="SUPFAM" id="SSF51120">
    <property type="entry name" value="beta-Roll"/>
    <property type="match status" value="6"/>
</dbReference>
<comment type="subcellular location">
    <subcellularLocation>
        <location evidence="1">Secreted</location>
    </subcellularLocation>
</comment>
<dbReference type="GO" id="GO:0020037">
    <property type="term" value="F:heme binding"/>
    <property type="evidence" value="ECO:0007669"/>
    <property type="project" value="InterPro"/>
</dbReference>
<dbReference type="InterPro" id="IPR001343">
    <property type="entry name" value="Hemolysn_Ca-bd"/>
</dbReference>
<dbReference type="EMBL" id="STGV01000007">
    <property type="protein sequence ID" value="THV20562.1"/>
    <property type="molecule type" value="Genomic_DNA"/>
</dbReference>
<evidence type="ECO:0000256" key="3">
    <source>
        <dbReference type="ARBA" id="ARBA00023180"/>
    </source>
</evidence>
<keyword evidence="2" id="KW-0964">Secreted</keyword>
<name>A0A4S8NWE5_9HYPH</name>
<dbReference type="SUPFAM" id="SSF49313">
    <property type="entry name" value="Cadherin-like"/>
    <property type="match status" value="1"/>
</dbReference>
<feature type="region of interest" description="Disordered" evidence="4">
    <location>
        <begin position="2560"/>
        <end position="2667"/>
    </location>
</feature>
<organism evidence="6 7">
    <name type="scientific">Peteryoungia ipomoeae</name>
    <dbReference type="NCBI Taxonomy" id="1210932"/>
    <lineage>
        <taxon>Bacteria</taxon>
        <taxon>Pseudomonadati</taxon>
        <taxon>Pseudomonadota</taxon>
        <taxon>Alphaproteobacteria</taxon>
        <taxon>Hyphomicrobiales</taxon>
        <taxon>Rhizobiaceae</taxon>
        <taxon>Peteryoungia</taxon>
    </lineage>
</organism>
<dbReference type="Gene3D" id="1.10.640.10">
    <property type="entry name" value="Haem peroxidase domain superfamily, animal type"/>
    <property type="match status" value="2"/>
</dbReference>
<keyword evidence="3" id="KW-0325">Glycoprotein</keyword>
<dbReference type="OrthoDB" id="7876310at2"/>
<dbReference type="Pfam" id="PF00353">
    <property type="entry name" value="HemolysinCabind"/>
    <property type="match status" value="10"/>
</dbReference>
<dbReference type="PROSITE" id="PS50292">
    <property type="entry name" value="PEROXIDASE_3"/>
    <property type="match status" value="2"/>
</dbReference>
<dbReference type="InterPro" id="IPR019791">
    <property type="entry name" value="Haem_peroxidase_animal"/>
</dbReference>
<feature type="compositionally biased region" description="Acidic residues" evidence="4">
    <location>
        <begin position="2585"/>
        <end position="2640"/>
    </location>
</feature>
<gene>
    <name evidence="6" type="ORF">FAA97_18355</name>
</gene>
<dbReference type="GO" id="GO:0006979">
    <property type="term" value="P:response to oxidative stress"/>
    <property type="evidence" value="ECO:0007669"/>
    <property type="project" value="InterPro"/>
</dbReference>
<dbReference type="Gene3D" id="2.60.40.60">
    <property type="entry name" value="Cadherins"/>
    <property type="match status" value="1"/>
</dbReference>
<dbReference type="SUPFAM" id="SSF48113">
    <property type="entry name" value="Heme-dependent peroxidases"/>
    <property type="match status" value="2"/>
</dbReference>
<comment type="caution">
    <text evidence="6">The sequence shown here is derived from an EMBL/GenBank/DDBJ whole genome shotgun (WGS) entry which is preliminary data.</text>
</comment>
<dbReference type="InterPro" id="IPR037120">
    <property type="entry name" value="Haem_peroxidase_sf_animal"/>
</dbReference>
<dbReference type="Pfam" id="PF03098">
    <property type="entry name" value="An_peroxidase"/>
    <property type="match status" value="5"/>
</dbReference>
<dbReference type="GO" id="GO:0007156">
    <property type="term" value="P:homophilic cell adhesion via plasma membrane adhesion molecules"/>
    <property type="evidence" value="ECO:0007669"/>
    <property type="project" value="InterPro"/>
</dbReference>
<dbReference type="PANTHER" id="PTHR11475">
    <property type="entry name" value="OXIDASE/PEROXIDASE"/>
    <property type="match status" value="1"/>
</dbReference>
<feature type="compositionally biased region" description="Gly residues" evidence="4">
    <location>
        <begin position="2574"/>
        <end position="2584"/>
    </location>
</feature>
<reference evidence="6 7" key="1">
    <citation type="submission" date="2019-04" db="EMBL/GenBank/DDBJ databases">
        <title>Genome sequence of strain shin9-1.</title>
        <authorList>
            <person name="Gao J."/>
            <person name="Sun J."/>
        </authorList>
    </citation>
    <scope>NUCLEOTIDE SEQUENCE [LARGE SCALE GENOMIC DNA]</scope>
    <source>
        <strain evidence="7">shin9-1</strain>
    </source>
</reference>
<dbReference type="InterPro" id="IPR010255">
    <property type="entry name" value="Haem_peroxidase_sf"/>
</dbReference>
<evidence type="ECO:0000313" key="7">
    <source>
        <dbReference type="Proteomes" id="UP000308828"/>
    </source>
</evidence>
<feature type="domain" description="Cadherin" evidence="5">
    <location>
        <begin position="1443"/>
        <end position="1538"/>
    </location>
</feature>
<dbReference type="RefSeq" id="WP_136600023.1">
    <property type="nucleotide sequence ID" value="NZ_STGV01000007.1"/>
</dbReference>